<dbReference type="PANTHER" id="PTHR43292:SF3">
    <property type="entry name" value="ACYL-COA DEHYDROGENASE FADE29"/>
    <property type="match status" value="1"/>
</dbReference>
<reference evidence="10" key="2">
    <citation type="submission" date="2020-09" db="EMBL/GenBank/DDBJ databases">
        <authorList>
            <person name="Sun Q."/>
            <person name="Zhou Y."/>
        </authorList>
    </citation>
    <scope>NUCLEOTIDE SEQUENCE</scope>
    <source>
        <strain evidence="10">CGMCC 1.3617</strain>
    </source>
</reference>
<dbReference type="InterPro" id="IPR013786">
    <property type="entry name" value="AcylCoA_DH/ox_N"/>
</dbReference>
<protein>
    <submittedName>
        <fullName evidence="10">Acyl-CoA dehydrogenase</fullName>
    </submittedName>
</protein>
<evidence type="ECO:0000259" key="8">
    <source>
        <dbReference type="Pfam" id="PF02770"/>
    </source>
</evidence>
<dbReference type="SUPFAM" id="SSF56645">
    <property type="entry name" value="Acyl-CoA dehydrogenase NM domain-like"/>
    <property type="match status" value="1"/>
</dbReference>
<sequence>MTAAIDYDAFREEVRDFAMMRCPPEIRAVVATYRKLSRKVWYPWQKILFEHGWGAPGWPKEHGGTGWNLKQRHIFDEVMAECDCPPQYHHGLRHLGPVIIEFGSDEQKQRFLPGILSGQDWWCQGYSEPGAGSDLASLRTAARREGDEYVVEGQKTWTSHAQESDWMYTLVRTSKEAKKQQGISLLLIKLDSPGISIRPIRTIDGWHHVNEVFLDNVRVPVANRVGEEGQGWTYGKFLLERERLGGANVAPMLKNLERTRALLAQELAAPRHALKRSTLEERLLMAEAELRGAQALGQEAIAATMEGRSLGLLPSVLKLSTSVTSQHVAEIALDAVGERLAPRFRPTDAAGANAEAPGIEWVQNYMYGRVRTIYGGSSEVQKNVIAKQLFGI</sequence>
<dbReference type="Gene3D" id="1.20.140.10">
    <property type="entry name" value="Butyryl-CoA Dehydrogenase, subunit A, domain 3"/>
    <property type="match status" value="1"/>
</dbReference>
<dbReference type="InterPro" id="IPR006091">
    <property type="entry name" value="Acyl-CoA_Oxase/DH_mid-dom"/>
</dbReference>
<dbReference type="RefSeq" id="WP_188971292.1">
    <property type="nucleotide sequence ID" value="NZ_BMKW01000012.1"/>
</dbReference>
<keyword evidence="5 6" id="KW-0560">Oxidoreductase</keyword>
<evidence type="ECO:0000313" key="11">
    <source>
        <dbReference type="Proteomes" id="UP000661507"/>
    </source>
</evidence>
<evidence type="ECO:0000313" key="10">
    <source>
        <dbReference type="EMBL" id="GGJ33651.1"/>
    </source>
</evidence>
<evidence type="ECO:0000256" key="4">
    <source>
        <dbReference type="ARBA" id="ARBA00022827"/>
    </source>
</evidence>
<dbReference type="Pfam" id="PF02771">
    <property type="entry name" value="Acyl-CoA_dh_N"/>
    <property type="match status" value="1"/>
</dbReference>
<dbReference type="InterPro" id="IPR052161">
    <property type="entry name" value="Mycobact_Acyl-CoA_DH"/>
</dbReference>
<feature type="domain" description="Acyl-CoA dehydrogenase/oxidase N-terminal" evidence="9">
    <location>
        <begin position="8"/>
        <end position="119"/>
    </location>
</feature>
<dbReference type="InterPro" id="IPR046373">
    <property type="entry name" value="Acyl-CoA_Oxase/DH_mid-dom_sf"/>
</dbReference>
<feature type="domain" description="Acyl-CoA dehydrogenase/oxidase C-terminal" evidence="7">
    <location>
        <begin position="229"/>
        <end position="389"/>
    </location>
</feature>
<dbReference type="InterPro" id="IPR036250">
    <property type="entry name" value="AcylCo_DH-like_C"/>
</dbReference>
<dbReference type="EMBL" id="BMKW01000012">
    <property type="protein sequence ID" value="GGJ33651.1"/>
    <property type="molecule type" value="Genomic_DNA"/>
</dbReference>
<keyword evidence="11" id="KW-1185">Reference proteome</keyword>
<dbReference type="GO" id="GO:0005886">
    <property type="term" value="C:plasma membrane"/>
    <property type="evidence" value="ECO:0007669"/>
    <property type="project" value="TreeGrafter"/>
</dbReference>
<name>A0A917KWX1_9PROT</name>
<proteinExistence type="inferred from homology"/>
<keyword evidence="4 6" id="KW-0274">FAD</keyword>
<dbReference type="AlphaFoldDB" id="A0A917KWX1"/>
<comment type="cofactor">
    <cofactor evidence="1 6">
        <name>FAD</name>
        <dbReference type="ChEBI" id="CHEBI:57692"/>
    </cofactor>
</comment>
<gene>
    <name evidence="10" type="ORF">GCM10011320_46690</name>
</gene>
<evidence type="ECO:0000256" key="1">
    <source>
        <dbReference type="ARBA" id="ARBA00001974"/>
    </source>
</evidence>
<dbReference type="Pfam" id="PF00441">
    <property type="entry name" value="Acyl-CoA_dh_1"/>
    <property type="match status" value="1"/>
</dbReference>
<comment type="similarity">
    <text evidence="2 6">Belongs to the acyl-CoA dehydrogenase family.</text>
</comment>
<evidence type="ECO:0000256" key="6">
    <source>
        <dbReference type="RuleBase" id="RU362125"/>
    </source>
</evidence>
<organism evidence="10 11">
    <name type="scientific">Neoroseomonas lacus</name>
    <dbReference type="NCBI Taxonomy" id="287609"/>
    <lineage>
        <taxon>Bacteria</taxon>
        <taxon>Pseudomonadati</taxon>
        <taxon>Pseudomonadota</taxon>
        <taxon>Alphaproteobacteria</taxon>
        <taxon>Acetobacterales</taxon>
        <taxon>Acetobacteraceae</taxon>
        <taxon>Neoroseomonas</taxon>
    </lineage>
</organism>
<dbReference type="InterPro" id="IPR009100">
    <property type="entry name" value="AcylCoA_DH/oxidase_NM_dom_sf"/>
</dbReference>
<comment type="caution">
    <text evidence="10">The sequence shown here is derived from an EMBL/GenBank/DDBJ whole genome shotgun (WGS) entry which is preliminary data.</text>
</comment>
<evidence type="ECO:0000256" key="3">
    <source>
        <dbReference type="ARBA" id="ARBA00022630"/>
    </source>
</evidence>
<dbReference type="GO" id="GO:0016627">
    <property type="term" value="F:oxidoreductase activity, acting on the CH-CH group of donors"/>
    <property type="evidence" value="ECO:0007669"/>
    <property type="project" value="InterPro"/>
</dbReference>
<dbReference type="Proteomes" id="UP000661507">
    <property type="component" value="Unassembled WGS sequence"/>
</dbReference>
<dbReference type="InterPro" id="IPR009075">
    <property type="entry name" value="AcylCo_DH/oxidase_C"/>
</dbReference>
<dbReference type="Gene3D" id="2.40.110.10">
    <property type="entry name" value="Butyryl-CoA Dehydrogenase, subunit A, domain 2"/>
    <property type="match status" value="1"/>
</dbReference>
<dbReference type="GO" id="GO:0050660">
    <property type="term" value="F:flavin adenine dinucleotide binding"/>
    <property type="evidence" value="ECO:0007669"/>
    <property type="project" value="InterPro"/>
</dbReference>
<evidence type="ECO:0000256" key="2">
    <source>
        <dbReference type="ARBA" id="ARBA00009347"/>
    </source>
</evidence>
<keyword evidence="3 6" id="KW-0285">Flavoprotein</keyword>
<feature type="domain" description="Acyl-CoA oxidase/dehydrogenase middle" evidence="8">
    <location>
        <begin position="123"/>
        <end position="217"/>
    </location>
</feature>
<reference evidence="10" key="1">
    <citation type="journal article" date="2014" name="Int. J. Syst. Evol. Microbiol.">
        <title>Complete genome sequence of Corynebacterium casei LMG S-19264T (=DSM 44701T), isolated from a smear-ripened cheese.</title>
        <authorList>
            <consortium name="US DOE Joint Genome Institute (JGI-PGF)"/>
            <person name="Walter F."/>
            <person name="Albersmeier A."/>
            <person name="Kalinowski J."/>
            <person name="Ruckert C."/>
        </authorList>
    </citation>
    <scope>NUCLEOTIDE SEQUENCE</scope>
    <source>
        <strain evidence="10">CGMCC 1.3617</strain>
    </source>
</reference>
<dbReference type="FunFam" id="2.40.110.10:FF:000002">
    <property type="entry name" value="Acyl-CoA dehydrogenase fadE12"/>
    <property type="match status" value="1"/>
</dbReference>
<evidence type="ECO:0000259" key="7">
    <source>
        <dbReference type="Pfam" id="PF00441"/>
    </source>
</evidence>
<dbReference type="Pfam" id="PF02770">
    <property type="entry name" value="Acyl-CoA_dh_M"/>
    <property type="match status" value="1"/>
</dbReference>
<dbReference type="InterPro" id="IPR037069">
    <property type="entry name" value="AcylCoA_DH/ox_N_sf"/>
</dbReference>
<evidence type="ECO:0000256" key="5">
    <source>
        <dbReference type="ARBA" id="ARBA00023002"/>
    </source>
</evidence>
<evidence type="ECO:0000259" key="9">
    <source>
        <dbReference type="Pfam" id="PF02771"/>
    </source>
</evidence>
<dbReference type="SUPFAM" id="SSF47203">
    <property type="entry name" value="Acyl-CoA dehydrogenase C-terminal domain-like"/>
    <property type="match status" value="1"/>
</dbReference>
<dbReference type="PANTHER" id="PTHR43292">
    <property type="entry name" value="ACYL-COA DEHYDROGENASE"/>
    <property type="match status" value="1"/>
</dbReference>
<accession>A0A917KWX1</accession>
<dbReference type="Gene3D" id="1.10.540.10">
    <property type="entry name" value="Acyl-CoA dehydrogenase/oxidase, N-terminal domain"/>
    <property type="match status" value="1"/>
</dbReference>